<keyword evidence="2" id="KW-1185">Reference proteome</keyword>
<proteinExistence type="predicted"/>
<protein>
    <submittedName>
        <fullName evidence="1">Uncharacterized protein</fullName>
    </submittedName>
</protein>
<dbReference type="EMBL" id="MTYJ01000241">
    <property type="protein sequence ID" value="OWA51843.1"/>
    <property type="molecule type" value="Genomic_DNA"/>
</dbReference>
<evidence type="ECO:0000313" key="2">
    <source>
        <dbReference type="Proteomes" id="UP000192578"/>
    </source>
</evidence>
<sequence length="114" mass="12716">MELLLRHRSTAIYRPASYAYVHAWLLCHHLSRRGIAQKLGSLRGTTRKTVYEGDAEKFAFFHAERSGISALRDGVVFLRCGTVRHFCVAGRCGMSALRDGAVFPRCGAVRRCGC</sequence>
<evidence type="ECO:0000313" key="1">
    <source>
        <dbReference type="EMBL" id="OWA51843.1"/>
    </source>
</evidence>
<name>A0A9X6RL01_HYPEX</name>
<dbReference type="Proteomes" id="UP000192578">
    <property type="component" value="Unassembled WGS sequence"/>
</dbReference>
<gene>
    <name evidence="1" type="ORF">BV898_16305</name>
</gene>
<dbReference type="AlphaFoldDB" id="A0A9X6RL01"/>
<comment type="caution">
    <text evidence="1">The sequence shown here is derived from an EMBL/GenBank/DDBJ whole genome shotgun (WGS) entry which is preliminary data.</text>
</comment>
<organism evidence="1 2">
    <name type="scientific">Hypsibius exemplaris</name>
    <name type="common">Freshwater tardigrade</name>
    <dbReference type="NCBI Taxonomy" id="2072580"/>
    <lineage>
        <taxon>Eukaryota</taxon>
        <taxon>Metazoa</taxon>
        <taxon>Ecdysozoa</taxon>
        <taxon>Tardigrada</taxon>
        <taxon>Eutardigrada</taxon>
        <taxon>Parachela</taxon>
        <taxon>Hypsibioidea</taxon>
        <taxon>Hypsibiidae</taxon>
        <taxon>Hypsibius</taxon>
    </lineage>
</organism>
<reference evidence="2" key="1">
    <citation type="submission" date="2017-01" db="EMBL/GenBank/DDBJ databases">
        <title>Comparative genomics of anhydrobiosis in the tardigrade Hypsibius dujardini.</title>
        <authorList>
            <person name="Yoshida Y."/>
            <person name="Koutsovoulos G."/>
            <person name="Laetsch D."/>
            <person name="Stevens L."/>
            <person name="Kumar S."/>
            <person name="Horikawa D."/>
            <person name="Ishino K."/>
            <person name="Komine S."/>
            <person name="Tomita M."/>
            <person name="Blaxter M."/>
            <person name="Arakawa K."/>
        </authorList>
    </citation>
    <scope>NUCLEOTIDE SEQUENCE [LARGE SCALE GENOMIC DNA]</scope>
    <source>
        <strain evidence="2">Z151</strain>
    </source>
</reference>
<accession>A0A9X6RL01</accession>